<dbReference type="AlphaFoldDB" id="A0AA35G732"/>
<sequence length="108" mass="11074">MAIRPVDTQTAVVRAQDAASQQHQRDAGPAAAQASFAAALRQKDEEAQTQVARPPRTGETGVRPRGDGGGAGGRREPGPGARNRRDPGGGTPGSSQEPGKGGRLDVRV</sequence>
<dbReference type="KEGG" id="cmic:caldi_04650"/>
<evidence type="ECO:0000313" key="2">
    <source>
        <dbReference type="EMBL" id="BDG59375.1"/>
    </source>
</evidence>
<keyword evidence="3" id="KW-1185">Reference proteome</keyword>
<dbReference type="Proteomes" id="UP001163687">
    <property type="component" value="Chromosome"/>
</dbReference>
<name>A0AA35G732_9FIRM</name>
<evidence type="ECO:0000256" key="1">
    <source>
        <dbReference type="SAM" id="MobiDB-lite"/>
    </source>
</evidence>
<reference evidence="2" key="1">
    <citation type="submission" date="2022-03" db="EMBL/GenBank/DDBJ databases">
        <title>Complete genome sequence of Caldinitratiruptor microaerophilus.</title>
        <authorList>
            <person name="Mukaiyama R."/>
            <person name="Nishiyama T."/>
            <person name="Ueda K."/>
        </authorList>
    </citation>
    <scope>NUCLEOTIDE SEQUENCE</scope>
    <source>
        <strain evidence="2">JCM 16183</strain>
    </source>
</reference>
<proteinExistence type="predicted"/>
<organism evidence="2 3">
    <name type="scientific">Caldinitratiruptor microaerophilus</name>
    <dbReference type="NCBI Taxonomy" id="671077"/>
    <lineage>
        <taxon>Bacteria</taxon>
        <taxon>Bacillati</taxon>
        <taxon>Bacillota</taxon>
        <taxon>Clostridia</taxon>
        <taxon>Eubacteriales</taxon>
        <taxon>Symbiobacteriaceae</taxon>
        <taxon>Caldinitratiruptor</taxon>
    </lineage>
</organism>
<feature type="compositionally biased region" description="Low complexity" evidence="1">
    <location>
        <begin position="27"/>
        <end position="39"/>
    </location>
</feature>
<feature type="region of interest" description="Disordered" evidence="1">
    <location>
        <begin position="1"/>
        <end position="108"/>
    </location>
</feature>
<dbReference type="EMBL" id="AP025628">
    <property type="protein sequence ID" value="BDG59375.1"/>
    <property type="molecule type" value="Genomic_DNA"/>
</dbReference>
<feature type="compositionally biased region" description="Basic and acidic residues" evidence="1">
    <location>
        <begin position="73"/>
        <end position="87"/>
    </location>
</feature>
<gene>
    <name evidence="2" type="ORF">caldi_04650</name>
</gene>
<accession>A0AA35G732</accession>
<evidence type="ECO:0000313" key="3">
    <source>
        <dbReference type="Proteomes" id="UP001163687"/>
    </source>
</evidence>
<protein>
    <submittedName>
        <fullName evidence="2">Uncharacterized protein</fullName>
    </submittedName>
</protein>
<dbReference type="RefSeq" id="WP_264843509.1">
    <property type="nucleotide sequence ID" value="NZ_AP025628.1"/>
</dbReference>